<dbReference type="AlphaFoldDB" id="B4U2B5"/>
<accession>B4U2B5</accession>
<protein>
    <submittedName>
        <fullName evidence="1">Uncharacterized protein</fullName>
    </submittedName>
</protein>
<dbReference type="HOGENOM" id="CLU_2902184_0_0_9"/>
<evidence type="ECO:0000313" key="1">
    <source>
        <dbReference type="EMBL" id="ACG62132.1"/>
    </source>
</evidence>
<gene>
    <name evidence="1" type="ordered locus">Sez_0771</name>
</gene>
<dbReference type="Proteomes" id="UP000001873">
    <property type="component" value="Chromosome"/>
</dbReference>
<dbReference type="EMBL" id="CP001129">
    <property type="protein sequence ID" value="ACG62132.1"/>
    <property type="molecule type" value="Genomic_DNA"/>
</dbReference>
<dbReference type="KEGG" id="sez:Sez_0771"/>
<reference evidence="1 2" key="1">
    <citation type="journal article" date="2008" name="PLoS ONE">
        <title>Genome sequence of a lancefield group C Streptococcus zooepidemicus strain causing epidemic nephritis: new information about an old disease.</title>
        <authorList>
            <person name="Beres S.B."/>
            <person name="Sesso R."/>
            <person name="Pinto S.W.L."/>
            <person name="Hoe N.P."/>
            <person name="Porcella S.F."/>
            <person name="Deleo F.R."/>
            <person name="Musser J.M."/>
        </authorList>
    </citation>
    <scope>NUCLEOTIDE SEQUENCE [LARGE SCALE GENOMIC DNA]</scope>
    <source>
        <strain evidence="1 2">MGCS10565</strain>
    </source>
</reference>
<evidence type="ECO:0000313" key="2">
    <source>
        <dbReference type="Proteomes" id="UP000001873"/>
    </source>
</evidence>
<sequence length="62" mass="6961">MKKQSMLGYAFSSFLNGQAMASLNYTQKAGSSQSVEIDKALVLLGCCYMRYFVIKSDDYPFN</sequence>
<organism evidence="1 2">
    <name type="scientific">Streptococcus equi subsp. zooepidemicus (strain MGCS10565)</name>
    <dbReference type="NCBI Taxonomy" id="552526"/>
    <lineage>
        <taxon>Bacteria</taxon>
        <taxon>Bacillati</taxon>
        <taxon>Bacillota</taxon>
        <taxon>Bacilli</taxon>
        <taxon>Lactobacillales</taxon>
        <taxon>Streptococcaceae</taxon>
        <taxon>Streptococcus</taxon>
    </lineage>
</organism>
<name>B4U2B5_STREM</name>
<proteinExistence type="predicted"/>